<sequence>MRVVRHAPAALVALCLVLSAAKARITDSSLQRDIRNTVLIVEPFGFSEAGHIDLNVSAFTQYHTKDAKVDFSQLGFFITTSEAEAQLEVDFAAGTCALDAENTAKLLTFDKVYADEEKGTPISSYSSQLSDHVDKFSGGEFSLFFANCLSPETAVSFDVRVSLYNVKGGQSDYLSVGEDNLPTLYMVAFVLFTAATAVWGSVVVRARQNAHRIHYLMIALVACKALTLLSQAGMYHLIRITGHPDGWNIAYYIFTFMRGILFFTVVVLVGTGWSYMKPLLAEKEKRILMIVIPLQVFAEVAIVILDENTPASRNWFTWRDMLHLVDIICCCAILFPIVWSIKHLREASQTDGKAARNLAKLQLFQHFYVMVVVYIYFTRIVVYLLKSTMPYHLIWLSDAADVLATLVFYVATASKFRPHAENPYFNLSQDDELAETADP</sequence>
<keyword evidence="11" id="KW-1185">Reference proteome</keyword>
<evidence type="ECO:0000256" key="3">
    <source>
        <dbReference type="ARBA" id="ARBA00022729"/>
    </source>
</evidence>
<feature type="transmembrane region" description="Helical" evidence="6">
    <location>
        <begin position="391"/>
        <end position="411"/>
    </location>
</feature>
<evidence type="ECO:0000259" key="9">
    <source>
        <dbReference type="Pfam" id="PF21904"/>
    </source>
</evidence>
<dbReference type="GO" id="GO:0005794">
    <property type="term" value="C:Golgi apparatus"/>
    <property type="evidence" value="ECO:0007669"/>
    <property type="project" value="TreeGrafter"/>
</dbReference>
<evidence type="ECO:0000256" key="6">
    <source>
        <dbReference type="SAM" id="Phobius"/>
    </source>
</evidence>
<reference evidence="10 11" key="1">
    <citation type="journal article" date="2024" name="Nat. Commun.">
        <title>Phylogenomics reveals the evolutionary origins of lichenization in chlorophyte algae.</title>
        <authorList>
            <person name="Puginier C."/>
            <person name="Libourel C."/>
            <person name="Otte J."/>
            <person name="Skaloud P."/>
            <person name="Haon M."/>
            <person name="Grisel S."/>
            <person name="Petersen M."/>
            <person name="Berrin J.G."/>
            <person name="Delaux P.M."/>
            <person name="Dal Grande F."/>
            <person name="Keller J."/>
        </authorList>
    </citation>
    <scope>NUCLEOTIDE SEQUENCE [LARGE SCALE GENOMIC DNA]</scope>
    <source>
        <strain evidence="10 11">SAG 2145</strain>
    </source>
</reference>
<evidence type="ECO:0000313" key="11">
    <source>
        <dbReference type="Proteomes" id="UP001438707"/>
    </source>
</evidence>
<dbReference type="InterPro" id="IPR054103">
    <property type="entry name" value="CAND6-7_N"/>
</dbReference>
<evidence type="ECO:0000313" key="10">
    <source>
        <dbReference type="EMBL" id="KAK9822123.1"/>
    </source>
</evidence>
<accession>A0AAW1QL27</accession>
<feature type="transmembrane region" description="Helical" evidence="6">
    <location>
        <begin position="184"/>
        <end position="204"/>
    </location>
</feature>
<dbReference type="GO" id="GO:0016020">
    <property type="term" value="C:membrane"/>
    <property type="evidence" value="ECO:0007669"/>
    <property type="project" value="UniProtKB-SubCell"/>
</dbReference>
<feature type="chain" id="PRO_5043721612" evidence="7">
    <location>
        <begin position="24"/>
        <end position="439"/>
    </location>
</feature>
<feature type="transmembrane region" description="Helical" evidence="6">
    <location>
        <begin position="216"/>
        <end position="237"/>
    </location>
</feature>
<dbReference type="PANTHER" id="PTHR21229:SF2">
    <property type="entry name" value="RE59932P"/>
    <property type="match status" value="1"/>
</dbReference>
<name>A0AAW1QL27_9CHLO</name>
<evidence type="ECO:0000256" key="7">
    <source>
        <dbReference type="SAM" id="SignalP"/>
    </source>
</evidence>
<feature type="transmembrane region" description="Helical" evidence="6">
    <location>
        <begin position="287"/>
        <end position="305"/>
    </location>
</feature>
<dbReference type="Proteomes" id="UP001438707">
    <property type="component" value="Unassembled WGS sequence"/>
</dbReference>
<dbReference type="Pfam" id="PF06814">
    <property type="entry name" value="GOST_TM"/>
    <property type="match status" value="1"/>
</dbReference>
<feature type="domain" description="CAND6/7 N-terminal" evidence="9">
    <location>
        <begin position="31"/>
        <end position="165"/>
    </location>
</feature>
<evidence type="ECO:0000256" key="1">
    <source>
        <dbReference type="ARBA" id="ARBA00004141"/>
    </source>
</evidence>
<evidence type="ECO:0000259" key="8">
    <source>
        <dbReference type="Pfam" id="PF06814"/>
    </source>
</evidence>
<feature type="transmembrane region" description="Helical" evidence="6">
    <location>
        <begin position="321"/>
        <end position="342"/>
    </location>
</feature>
<evidence type="ECO:0000256" key="2">
    <source>
        <dbReference type="ARBA" id="ARBA00022692"/>
    </source>
</evidence>
<dbReference type="PANTHER" id="PTHR21229">
    <property type="entry name" value="LUNG SEVEN TRANSMEMBRANE RECEPTOR"/>
    <property type="match status" value="1"/>
</dbReference>
<feature type="signal peptide" evidence="7">
    <location>
        <begin position="1"/>
        <end position="23"/>
    </location>
</feature>
<organism evidence="10 11">
    <name type="scientific">Apatococcus lobatus</name>
    <dbReference type="NCBI Taxonomy" id="904363"/>
    <lineage>
        <taxon>Eukaryota</taxon>
        <taxon>Viridiplantae</taxon>
        <taxon>Chlorophyta</taxon>
        <taxon>core chlorophytes</taxon>
        <taxon>Trebouxiophyceae</taxon>
        <taxon>Chlorellales</taxon>
        <taxon>Chlorellaceae</taxon>
        <taxon>Apatococcus</taxon>
    </lineage>
</organism>
<keyword evidence="3 7" id="KW-0732">Signal</keyword>
<protein>
    <submittedName>
        <fullName evidence="10">Uncharacterized protein</fullName>
    </submittedName>
</protein>
<feature type="transmembrane region" description="Helical" evidence="6">
    <location>
        <begin position="363"/>
        <end position="385"/>
    </location>
</feature>
<feature type="domain" description="GOST seven transmembrane" evidence="8">
    <location>
        <begin position="181"/>
        <end position="423"/>
    </location>
</feature>
<dbReference type="AlphaFoldDB" id="A0AAW1QL27"/>
<keyword evidence="4 6" id="KW-1133">Transmembrane helix</keyword>
<dbReference type="InterPro" id="IPR053937">
    <property type="entry name" value="GOST_TM"/>
</dbReference>
<evidence type="ECO:0000256" key="4">
    <source>
        <dbReference type="ARBA" id="ARBA00022989"/>
    </source>
</evidence>
<comment type="caution">
    <text evidence="10">The sequence shown here is derived from an EMBL/GenBank/DDBJ whole genome shotgun (WGS) entry which is preliminary data.</text>
</comment>
<gene>
    <name evidence="10" type="ORF">WJX74_009371</name>
</gene>
<dbReference type="EMBL" id="JALJOS010000034">
    <property type="protein sequence ID" value="KAK9822123.1"/>
    <property type="molecule type" value="Genomic_DNA"/>
</dbReference>
<dbReference type="Pfam" id="PF21904">
    <property type="entry name" value="CAND6-7_N"/>
    <property type="match status" value="1"/>
</dbReference>
<keyword evidence="5 6" id="KW-0472">Membrane</keyword>
<dbReference type="InterPro" id="IPR009637">
    <property type="entry name" value="GPR107/GPR108-like"/>
</dbReference>
<comment type="subcellular location">
    <subcellularLocation>
        <location evidence="1">Membrane</location>
        <topology evidence="1">Multi-pass membrane protein</topology>
    </subcellularLocation>
</comment>
<evidence type="ECO:0000256" key="5">
    <source>
        <dbReference type="ARBA" id="ARBA00023136"/>
    </source>
</evidence>
<proteinExistence type="predicted"/>
<feature type="transmembrane region" description="Helical" evidence="6">
    <location>
        <begin position="249"/>
        <end position="275"/>
    </location>
</feature>
<keyword evidence="2 6" id="KW-0812">Transmembrane</keyword>